<dbReference type="SUPFAM" id="SSF53067">
    <property type="entry name" value="Actin-like ATPase domain"/>
    <property type="match status" value="2"/>
</dbReference>
<accession>A0A511ZB08</accession>
<evidence type="ECO:0000259" key="1">
    <source>
        <dbReference type="Pfam" id="PF00814"/>
    </source>
</evidence>
<dbReference type="NCBIfam" id="TIGR03725">
    <property type="entry name" value="T6A_YeaZ"/>
    <property type="match status" value="1"/>
</dbReference>
<dbReference type="EMBL" id="BJYL01000041">
    <property type="protein sequence ID" value="GEN84635.1"/>
    <property type="molecule type" value="Genomic_DNA"/>
</dbReference>
<keyword evidence="2" id="KW-0808">Transferase</keyword>
<dbReference type="CDD" id="cd24032">
    <property type="entry name" value="ASKHA_NBD_TsaB"/>
    <property type="match status" value="1"/>
</dbReference>
<evidence type="ECO:0000313" key="2">
    <source>
        <dbReference type="EMBL" id="GEN84635.1"/>
    </source>
</evidence>
<dbReference type="PANTHER" id="PTHR11735:SF11">
    <property type="entry name" value="TRNA THREONYLCARBAMOYLADENOSINE BIOSYNTHESIS PROTEIN TSAB"/>
    <property type="match status" value="1"/>
</dbReference>
<protein>
    <submittedName>
        <fullName evidence="2">tRNA (Adenosine(37)-N6)-threonylcarbamoyltransferase complex dimerization subunit type 1 TsaB</fullName>
    </submittedName>
</protein>
<dbReference type="InterPro" id="IPR043129">
    <property type="entry name" value="ATPase_NBD"/>
</dbReference>
<dbReference type="Pfam" id="PF00814">
    <property type="entry name" value="TsaD"/>
    <property type="match status" value="1"/>
</dbReference>
<dbReference type="InterPro" id="IPR000905">
    <property type="entry name" value="Gcp-like_dom"/>
</dbReference>
<dbReference type="GO" id="GO:0002949">
    <property type="term" value="P:tRNA threonylcarbamoyladenosine modification"/>
    <property type="evidence" value="ECO:0007669"/>
    <property type="project" value="InterPro"/>
</dbReference>
<name>A0A511ZB08_9BACL</name>
<organism evidence="2 3">
    <name type="scientific">Sporosarcina luteola</name>
    <dbReference type="NCBI Taxonomy" id="582850"/>
    <lineage>
        <taxon>Bacteria</taxon>
        <taxon>Bacillati</taxon>
        <taxon>Bacillota</taxon>
        <taxon>Bacilli</taxon>
        <taxon>Bacillales</taxon>
        <taxon>Caryophanaceae</taxon>
        <taxon>Sporosarcina</taxon>
    </lineage>
</organism>
<evidence type="ECO:0000313" key="3">
    <source>
        <dbReference type="Proteomes" id="UP000321901"/>
    </source>
</evidence>
<keyword evidence="3" id="KW-1185">Reference proteome</keyword>
<dbReference type="GO" id="GO:0005829">
    <property type="term" value="C:cytosol"/>
    <property type="evidence" value="ECO:0007669"/>
    <property type="project" value="TreeGrafter"/>
</dbReference>
<dbReference type="InterPro" id="IPR022496">
    <property type="entry name" value="T6A_TsaB"/>
</dbReference>
<sequence length="239" mass="26043">MIWLGIDTANTPLSVAIVKDGAILAEVNSSMAVNHSLRAMPVIEELFETVQLKPKDIDAIAVSEGPGSYTGVRIGVTIAKTLAWTLKKPLVGVSSLKVLAANALHFSGLICPLVDARRNHVYAGVYEYVDGNLVAIHEDRHLGIEELLDSLVPLGRSILFVGKDVGMHEALIMDKLNGNAVIAPFPMQLPRASSLIFIAQQSEHEENTHAFTPEYRRIAEAEANWLMQQRKEKGSGSKN</sequence>
<dbReference type="PANTHER" id="PTHR11735">
    <property type="entry name" value="TRNA N6-ADENOSINE THREONYLCARBAMOYLTRANSFERASE"/>
    <property type="match status" value="1"/>
</dbReference>
<gene>
    <name evidence="2" type="ORF">SLU01_29470</name>
</gene>
<dbReference type="RefSeq" id="WP_147059660.1">
    <property type="nucleotide sequence ID" value="NZ_BJYL01000041.1"/>
</dbReference>
<feature type="domain" description="Gcp-like" evidence="1">
    <location>
        <begin position="32"/>
        <end position="225"/>
    </location>
</feature>
<dbReference type="AlphaFoldDB" id="A0A511ZB08"/>
<dbReference type="Proteomes" id="UP000321901">
    <property type="component" value="Unassembled WGS sequence"/>
</dbReference>
<dbReference type="OrthoDB" id="9784166at2"/>
<comment type="caution">
    <text evidence="2">The sequence shown here is derived from an EMBL/GenBank/DDBJ whole genome shotgun (WGS) entry which is preliminary data.</text>
</comment>
<proteinExistence type="predicted"/>
<dbReference type="GO" id="GO:0016740">
    <property type="term" value="F:transferase activity"/>
    <property type="evidence" value="ECO:0007669"/>
    <property type="project" value="UniProtKB-KW"/>
</dbReference>
<dbReference type="Gene3D" id="3.30.420.40">
    <property type="match status" value="2"/>
</dbReference>
<reference evidence="2 3" key="1">
    <citation type="submission" date="2019-07" db="EMBL/GenBank/DDBJ databases">
        <title>Whole genome shotgun sequence of Sporosarcina luteola NBRC 105378.</title>
        <authorList>
            <person name="Hosoyama A."/>
            <person name="Uohara A."/>
            <person name="Ohji S."/>
            <person name="Ichikawa N."/>
        </authorList>
    </citation>
    <scope>NUCLEOTIDE SEQUENCE [LARGE SCALE GENOMIC DNA]</scope>
    <source>
        <strain evidence="2 3">NBRC 105378</strain>
    </source>
</reference>